<evidence type="ECO:0000313" key="2">
    <source>
        <dbReference type="EMBL" id="MBC3889923.1"/>
    </source>
</evidence>
<protein>
    <recommendedName>
        <fullName evidence="4">RCK C-terminal domain-containing protein</fullName>
    </recommendedName>
</protein>
<dbReference type="OrthoDB" id="369355at2"/>
<keyword evidence="1" id="KW-1133">Transmembrane helix</keyword>
<keyword evidence="3" id="KW-1185">Reference proteome</keyword>
<dbReference type="Proteomes" id="UP000616595">
    <property type="component" value="Unassembled WGS sequence"/>
</dbReference>
<dbReference type="GO" id="GO:0006813">
    <property type="term" value="P:potassium ion transport"/>
    <property type="evidence" value="ECO:0007669"/>
    <property type="project" value="InterPro"/>
</dbReference>
<dbReference type="AlphaFoldDB" id="A0A923KXX9"/>
<reference evidence="2" key="1">
    <citation type="submission" date="2019-10" db="EMBL/GenBank/DDBJ databases">
        <authorList>
            <person name="Ross D.E."/>
            <person name="Gulliver D."/>
        </authorList>
    </citation>
    <scope>NUCLEOTIDE SEQUENCE</scope>
    <source>
        <strain evidence="2">DER-2019</strain>
    </source>
</reference>
<reference evidence="2" key="2">
    <citation type="submission" date="2020-10" db="EMBL/GenBank/DDBJ databases">
        <title>Comparative genomics of the Acetobacterium genus.</title>
        <authorList>
            <person name="Marshall C."/>
            <person name="May H."/>
            <person name="Norman S."/>
        </authorList>
    </citation>
    <scope>NUCLEOTIDE SEQUENCE</scope>
    <source>
        <strain evidence="2">DER-2019</strain>
    </source>
</reference>
<dbReference type="EMBL" id="WJBD01000030">
    <property type="protein sequence ID" value="MBC3889923.1"/>
    <property type="molecule type" value="Genomic_DNA"/>
</dbReference>
<keyword evidence="1" id="KW-0812">Transmembrane</keyword>
<evidence type="ECO:0008006" key="4">
    <source>
        <dbReference type="Google" id="ProtNLM"/>
    </source>
</evidence>
<proteinExistence type="predicted"/>
<feature type="transmembrane region" description="Helical" evidence="1">
    <location>
        <begin position="71"/>
        <end position="92"/>
    </location>
</feature>
<dbReference type="InterPro" id="IPR036721">
    <property type="entry name" value="RCK_C_sf"/>
</dbReference>
<accession>A0A923KXX9</accession>
<dbReference type="SUPFAM" id="SSF116726">
    <property type="entry name" value="TrkA C-terminal domain-like"/>
    <property type="match status" value="1"/>
</dbReference>
<dbReference type="Gene3D" id="3.30.70.1450">
    <property type="entry name" value="Regulator of K+ conductance, C-terminal domain"/>
    <property type="match status" value="1"/>
</dbReference>
<comment type="caution">
    <text evidence="2">The sequence shown here is derived from an EMBL/GenBank/DDBJ whole genome shotgun (WGS) entry which is preliminary data.</text>
</comment>
<organism evidence="2 3">
    <name type="scientific">Acetobacterium paludosum</name>
    <dbReference type="NCBI Taxonomy" id="52693"/>
    <lineage>
        <taxon>Bacteria</taxon>
        <taxon>Bacillati</taxon>
        <taxon>Bacillota</taxon>
        <taxon>Clostridia</taxon>
        <taxon>Eubacteriales</taxon>
        <taxon>Eubacteriaceae</taxon>
        <taxon>Acetobacterium</taxon>
    </lineage>
</organism>
<feature type="transmembrane region" description="Helical" evidence="1">
    <location>
        <begin position="6"/>
        <end position="30"/>
    </location>
</feature>
<keyword evidence="1" id="KW-0472">Membrane</keyword>
<sequence>MGFNLSLISFFILIVAYLTVIEIFTVLFRLTGLREDKARFQAISCMTNSGFTTKESELILNSAARRHLARIMMVFGYLFAVTGVSILVNLFIRSSGDQFNGWTIVYSISFLVIIIIITRSKWIIGKFDRLVERLARNKPKGAFCNNVRILEMVHDKLIAEIFITCIPPEINEKTLLEMNFRHTYKLNVLLIKRGNTIIDHVIATDQIKQGDRIFVYGPKDKIMDLFKDRI</sequence>
<gene>
    <name evidence="2" type="ORF">GH810_16605</name>
</gene>
<name>A0A923KXX9_9FIRM</name>
<feature type="transmembrane region" description="Helical" evidence="1">
    <location>
        <begin position="104"/>
        <end position="124"/>
    </location>
</feature>
<evidence type="ECO:0000313" key="3">
    <source>
        <dbReference type="Proteomes" id="UP000616595"/>
    </source>
</evidence>
<dbReference type="RefSeq" id="WP_148568559.1">
    <property type="nucleotide sequence ID" value="NZ_RXYA01000020.1"/>
</dbReference>
<evidence type="ECO:0000256" key="1">
    <source>
        <dbReference type="SAM" id="Phobius"/>
    </source>
</evidence>